<dbReference type="InterPro" id="IPR004244">
    <property type="entry name" value="Transposase_22"/>
</dbReference>
<keyword evidence="3" id="KW-1185">Reference proteome</keyword>
<protein>
    <submittedName>
        <fullName evidence="2">Uncharacterized protein</fullName>
    </submittedName>
</protein>
<organism evidence="2 3">
    <name type="scientific">Pelobates cultripes</name>
    <name type="common">Western spadefoot toad</name>
    <dbReference type="NCBI Taxonomy" id="61616"/>
    <lineage>
        <taxon>Eukaryota</taxon>
        <taxon>Metazoa</taxon>
        <taxon>Chordata</taxon>
        <taxon>Craniata</taxon>
        <taxon>Vertebrata</taxon>
        <taxon>Euteleostomi</taxon>
        <taxon>Amphibia</taxon>
        <taxon>Batrachia</taxon>
        <taxon>Anura</taxon>
        <taxon>Pelobatoidea</taxon>
        <taxon>Pelobatidae</taxon>
        <taxon>Pelobates</taxon>
    </lineage>
</organism>
<dbReference type="PANTHER" id="PTHR11505">
    <property type="entry name" value="L1 TRANSPOSABLE ELEMENT-RELATED"/>
    <property type="match status" value="1"/>
</dbReference>
<dbReference type="Gene3D" id="3.30.250.20">
    <property type="entry name" value="L1 transposable element, C-terminal domain"/>
    <property type="match status" value="1"/>
</dbReference>
<dbReference type="EMBL" id="OW240913">
    <property type="protein sequence ID" value="CAH2250139.1"/>
    <property type="molecule type" value="Genomic_DNA"/>
</dbReference>
<feature type="region of interest" description="Disordered" evidence="1">
    <location>
        <begin position="1"/>
        <end position="43"/>
    </location>
</feature>
<dbReference type="InterPro" id="IPR042566">
    <property type="entry name" value="L1_C"/>
</dbReference>
<evidence type="ECO:0000256" key="1">
    <source>
        <dbReference type="SAM" id="MobiDB-lite"/>
    </source>
</evidence>
<feature type="region of interest" description="Disordered" evidence="1">
    <location>
        <begin position="236"/>
        <end position="261"/>
    </location>
</feature>
<feature type="compositionally biased region" description="Basic and acidic residues" evidence="1">
    <location>
        <begin position="250"/>
        <end position="261"/>
    </location>
</feature>
<evidence type="ECO:0000313" key="3">
    <source>
        <dbReference type="Proteomes" id="UP001295444"/>
    </source>
</evidence>
<proteinExistence type="predicted"/>
<gene>
    <name evidence="2" type="ORF">PECUL_23A059708</name>
</gene>
<reference evidence="2" key="1">
    <citation type="submission" date="2022-03" db="EMBL/GenBank/DDBJ databases">
        <authorList>
            <person name="Alioto T."/>
            <person name="Alioto T."/>
            <person name="Gomez Garrido J."/>
        </authorList>
    </citation>
    <scope>NUCLEOTIDE SEQUENCE</scope>
</reference>
<evidence type="ECO:0000313" key="2">
    <source>
        <dbReference type="EMBL" id="CAH2250139.1"/>
    </source>
</evidence>
<dbReference type="AlphaFoldDB" id="A0AAD1RDV6"/>
<dbReference type="Proteomes" id="UP001295444">
    <property type="component" value="Chromosome 02"/>
</dbReference>
<name>A0AAD1RDV6_PELCU</name>
<accession>A0AAD1RDV6</accession>
<sequence>MTELSIRSFLTTPRDLASQPEMEASNETATPAGFSPASPASLATQGTLDGDLRSLLPNLLTKADLESLSDRLSRVIRDELAQIRADVASIDAKLTALGGQQIHRLGLVRAHRALRAPPATGEQPRDIVCCLDNFAMKEDILRGACCIGTIRIDNQHISIYQDLSRYTLQARKALRPITTALQAAGIPYRWGYPFSLSARRGPDLHVIRSLTDVPSFQRSLGLPQAPVPNWLTHQFIRHAKGPPPPPPGRDQGRNRPQRDRP</sequence>